<name>A0A6C0CJW0_9ZZZZ</name>
<sequence length="301" mass="34684">MPTSKDNGWTDKEEIILKNWGETALLDMAKHKETARWFSALNKFLTMPHIIISTVITVLSMIKDHINVDDALIISGILSAIVIGWEKIKQLFNYEERSSKHKVTADAYYSISNAIGAQLSMSRNDRERGITFINKIREKLDDTAANADPIPSKVEQKFYTKKKENSDQSPPQTRNVGTYKSSPISILKHPTYRTDIKQLNDADVDIDVKHIRFEIDKSRMQRKNAVTKIQRWWRRLKNYQYHPDDVRINIAEFHESPAYPVRRKSVASHKYANNLADMMTLAREASKNAEDPTQNDDAHSV</sequence>
<dbReference type="NCBIfam" id="NF033632">
    <property type="entry name" value="SLATT_4"/>
    <property type="match status" value="1"/>
</dbReference>
<evidence type="ECO:0000313" key="2">
    <source>
        <dbReference type="EMBL" id="QHT04888.1"/>
    </source>
</evidence>
<evidence type="ECO:0000256" key="1">
    <source>
        <dbReference type="SAM" id="MobiDB-lite"/>
    </source>
</evidence>
<feature type="compositionally biased region" description="Basic and acidic residues" evidence="1">
    <location>
        <begin position="154"/>
        <end position="166"/>
    </location>
</feature>
<reference evidence="2" key="1">
    <citation type="journal article" date="2020" name="Nature">
        <title>Giant virus diversity and host interactions through global metagenomics.</title>
        <authorList>
            <person name="Schulz F."/>
            <person name="Roux S."/>
            <person name="Paez-Espino D."/>
            <person name="Jungbluth S."/>
            <person name="Walsh D.A."/>
            <person name="Denef V.J."/>
            <person name="McMahon K.D."/>
            <person name="Konstantinidis K.T."/>
            <person name="Eloe-Fadrosh E.A."/>
            <person name="Kyrpides N.C."/>
            <person name="Woyke T."/>
        </authorList>
    </citation>
    <scope>NUCLEOTIDE SEQUENCE</scope>
    <source>
        <strain evidence="2">GVMAG-M-3300021343-4</strain>
    </source>
</reference>
<feature type="compositionally biased region" description="Polar residues" evidence="1">
    <location>
        <begin position="167"/>
        <end position="180"/>
    </location>
</feature>
<accession>A0A6C0CJW0</accession>
<feature type="region of interest" description="Disordered" evidence="1">
    <location>
        <begin position="154"/>
        <end position="180"/>
    </location>
</feature>
<evidence type="ECO:0008006" key="3">
    <source>
        <dbReference type="Google" id="ProtNLM"/>
    </source>
</evidence>
<proteinExistence type="predicted"/>
<dbReference type="EMBL" id="MN739441">
    <property type="protein sequence ID" value="QHT04888.1"/>
    <property type="molecule type" value="Genomic_DNA"/>
</dbReference>
<organism evidence="2">
    <name type="scientific">viral metagenome</name>
    <dbReference type="NCBI Taxonomy" id="1070528"/>
    <lineage>
        <taxon>unclassified sequences</taxon>
        <taxon>metagenomes</taxon>
        <taxon>organismal metagenomes</taxon>
    </lineage>
</organism>
<dbReference type="AlphaFoldDB" id="A0A6C0CJW0"/>
<protein>
    <recommendedName>
        <fullName evidence="3">VP11</fullName>
    </recommendedName>
</protein>